<dbReference type="Proteomes" id="UP001550535">
    <property type="component" value="Unassembled WGS sequence"/>
</dbReference>
<proteinExistence type="predicted"/>
<dbReference type="RefSeq" id="WP_357990341.1">
    <property type="nucleotide sequence ID" value="NZ_JBEYBR010000009.1"/>
</dbReference>
<dbReference type="EMBL" id="JBEYBR010000009">
    <property type="protein sequence ID" value="MEU2121360.1"/>
    <property type="molecule type" value="Genomic_DNA"/>
</dbReference>
<evidence type="ECO:0000313" key="2">
    <source>
        <dbReference type="Proteomes" id="UP001550535"/>
    </source>
</evidence>
<keyword evidence="2" id="KW-1185">Reference proteome</keyword>
<protein>
    <recommendedName>
        <fullName evidence="3">Tetracyclin repressor-like C-terminal domain-containing protein</fullName>
    </recommendedName>
</protein>
<evidence type="ECO:0008006" key="3">
    <source>
        <dbReference type="Google" id="ProtNLM"/>
    </source>
</evidence>
<comment type="caution">
    <text evidence="1">The sequence shown here is derived from an EMBL/GenBank/DDBJ whole genome shotgun (WGS) entry which is preliminary data.</text>
</comment>
<evidence type="ECO:0000313" key="1">
    <source>
        <dbReference type="EMBL" id="MEU2121360.1"/>
    </source>
</evidence>
<name>A0ABV2X650_9NOCA</name>
<organism evidence="1 2">
    <name type="scientific">Nocardia niwae</name>
    <dbReference type="NCBI Taxonomy" id="626084"/>
    <lineage>
        <taxon>Bacteria</taxon>
        <taxon>Bacillati</taxon>
        <taxon>Actinomycetota</taxon>
        <taxon>Actinomycetes</taxon>
        <taxon>Mycobacteriales</taxon>
        <taxon>Nocardiaceae</taxon>
        <taxon>Nocardia</taxon>
    </lineage>
</organism>
<gene>
    <name evidence="1" type="ORF">ABZ507_05940</name>
</gene>
<accession>A0ABV2X650</accession>
<reference evidence="1 2" key="1">
    <citation type="submission" date="2024-06" db="EMBL/GenBank/DDBJ databases">
        <title>The Natural Products Discovery Center: Release of the First 8490 Sequenced Strains for Exploring Actinobacteria Biosynthetic Diversity.</title>
        <authorList>
            <person name="Kalkreuter E."/>
            <person name="Kautsar S.A."/>
            <person name="Yang D."/>
            <person name="Bader C.D."/>
            <person name="Teijaro C.N."/>
            <person name="Fluegel L."/>
            <person name="Davis C.M."/>
            <person name="Simpson J.R."/>
            <person name="Lauterbach L."/>
            <person name="Steele A.D."/>
            <person name="Gui C."/>
            <person name="Meng S."/>
            <person name="Li G."/>
            <person name="Viehrig K."/>
            <person name="Ye F."/>
            <person name="Su P."/>
            <person name="Kiefer A.F."/>
            <person name="Nichols A."/>
            <person name="Cepeda A.J."/>
            <person name="Yan W."/>
            <person name="Fan B."/>
            <person name="Jiang Y."/>
            <person name="Adhikari A."/>
            <person name="Zheng C.-J."/>
            <person name="Schuster L."/>
            <person name="Cowan T.M."/>
            <person name="Smanski M.J."/>
            <person name="Chevrette M.G."/>
            <person name="De Carvalho L.P.S."/>
            <person name="Shen B."/>
        </authorList>
    </citation>
    <scope>NUCLEOTIDE SEQUENCE [LARGE SCALE GENOMIC DNA]</scope>
    <source>
        <strain evidence="1 2">NPDC019434</strain>
    </source>
</reference>
<sequence length="67" mass="6901">MPAAARSGLARLFDGAAESHTDAARTVGALYKVLLAGVAAQYLIDPDKAPNGHDLADGLRRIAVKAT</sequence>